<evidence type="ECO:0000313" key="3">
    <source>
        <dbReference type="Proteomes" id="UP000281553"/>
    </source>
</evidence>
<protein>
    <recommendedName>
        <fullName evidence="4">XK-related protein</fullName>
    </recommendedName>
</protein>
<name>A0A3P7L1J3_DIBLA</name>
<dbReference type="EMBL" id="UYRU01049487">
    <property type="protein sequence ID" value="VDN10594.1"/>
    <property type="molecule type" value="Genomic_DNA"/>
</dbReference>
<sequence>MDDCQEVLPVIEIRENLQQAPTSSEAIEEEIIPMHKTKCNFQPTPSDSEVKGEKDDSSIDQNLCTKFKDWSSEKWAMLKAPVGQVDLATDIYTTCKFYINFRFARLITIQPGAADKTKEKNDWSSNDLHATSSTFSLDLHRVLLGINSAVSDKVLLFADLAYWRRYILTIFSSLSSLLALSWASSGLWFAVRDHMYYPSPCEFFQLSSLLYFLCNVFMLSGRLLALSYFAALIGLMPLVYVVLAQACMAILTDLLVNWGHAARSEQSKENVVSRLLETCSLVFDVPFSITFMSGPARKGCYCLWFFETLFLVVFSFCWPSQRQEHTATNATLTVLETSSDLKSFLLALVLDQNICEFSAMLEANWNVMGDLELLPEVFSKVC</sequence>
<organism evidence="2 3">
    <name type="scientific">Dibothriocephalus latus</name>
    <name type="common">Fish tapeworm</name>
    <name type="synonym">Diphyllobothrium latum</name>
    <dbReference type="NCBI Taxonomy" id="60516"/>
    <lineage>
        <taxon>Eukaryota</taxon>
        <taxon>Metazoa</taxon>
        <taxon>Spiralia</taxon>
        <taxon>Lophotrochozoa</taxon>
        <taxon>Platyhelminthes</taxon>
        <taxon>Cestoda</taxon>
        <taxon>Eucestoda</taxon>
        <taxon>Diphyllobothriidea</taxon>
        <taxon>Diphyllobothriidae</taxon>
        <taxon>Dibothriocephalus</taxon>
    </lineage>
</organism>
<feature type="transmembrane region" description="Helical" evidence="1">
    <location>
        <begin position="301"/>
        <end position="321"/>
    </location>
</feature>
<feature type="transmembrane region" description="Helical" evidence="1">
    <location>
        <begin position="203"/>
        <end position="221"/>
    </location>
</feature>
<keyword evidence="1" id="KW-1133">Transmembrane helix</keyword>
<gene>
    <name evidence="2" type="ORF">DILT_LOCUS6425</name>
</gene>
<feature type="transmembrane region" description="Helical" evidence="1">
    <location>
        <begin position="228"/>
        <end position="251"/>
    </location>
</feature>
<evidence type="ECO:0008006" key="4">
    <source>
        <dbReference type="Google" id="ProtNLM"/>
    </source>
</evidence>
<feature type="transmembrane region" description="Helical" evidence="1">
    <location>
        <begin position="166"/>
        <end position="191"/>
    </location>
</feature>
<keyword evidence="3" id="KW-1185">Reference proteome</keyword>
<dbReference type="AlphaFoldDB" id="A0A3P7L1J3"/>
<evidence type="ECO:0000256" key="1">
    <source>
        <dbReference type="SAM" id="Phobius"/>
    </source>
</evidence>
<keyword evidence="1" id="KW-0472">Membrane</keyword>
<dbReference type="OrthoDB" id="10595900at2759"/>
<keyword evidence="1" id="KW-0812">Transmembrane</keyword>
<accession>A0A3P7L1J3</accession>
<evidence type="ECO:0000313" key="2">
    <source>
        <dbReference type="EMBL" id="VDN10594.1"/>
    </source>
</evidence>
<proteinExistence type="predicted"/>
<dbReference type="Proteomes" id="UP000281553">
    <property type="component" value="Unassembled WGS sequence"/>
</dbReference>
<reference evidence="2 3" key="1">
    <citation type="submission" date="2018-11" db="EMBL/GenBank/DDBJ databases">
        <authorList>
            <consortium name="Pathogen Informatics"/>
        </authorList>
    </citation>
    <scope>NUCLEOTIDE SEQUENCE [LARGE SCALE GENOMIC DNA]</scope>
</reference>